<dbReference type="RefSeq" id="WP_167678312.1">
    <property type="nucleotide sequence ID" value="NZ_CP050313.1"/>
</dbReference>
<gene>
    <name evidence="3" type="ORF">HBH39_11285</name>
</gene>
<evidence type="ECO:0000313" key="4">
    <source>
        <dbReference type="Proteomes" id="UP000502608"/>
    </source>
</evidence>
<sequence>MHGFPYQDTEYCGMYVLVTTNNNHELAETVSEELAQWIWDNREQSLKLPPSVKETVAEVFEKLDKRGYYESLTLEQRANHKPMIIADIGDNPGGGCTGDTTHLLRELMLQKECKIAFFNIRDEETVNQAIASGVGTTIDVKLGAKFDKERGGDPIVCKAYVKSISDGIETIRGPMAHGITFNLGPSVRLVIGKIDVIVQKGLAQALDDVTGRAHGVIIEEYDIVCVKSSAHFRAFYKEVSDDLFMADSPGLTTADVCVFEHKNLLHPVFPMHDNASYPISS</sequence>
<evidence type="ECO:0000259" key="1">
    <source>
        <dbReference type="Pfam" id="PF07171"/>
    </source>
</evidence>
<feature type="domain" description="Microcystin LR degradation protein MlrC C-terminal" evidence="1">
    <location>
        <begin position="85"/>
        <end position="263"/>
    </location>
</feature>
<organism evidence="3 4">
    <name type="scientific">Shewanella aestuarii</name>
    <dbReference type="NCBI Taxonomy" id="1028752"/>
    <lineage>
        <taxon>Bacteria</taxon>
        <taxon>Pseudomonadati</taxon>
        <taxon>Pseudomonadota</taxon>
        <taxon>Gammaproteobacteria</taxon>
        <taxon>Alteromonadales</taxon>
        <taxon>Shewanellaceae</taxon>
        <taxon>Shewanella</taxon>
    </lineage>
</organism>
<dbReference type="AlphaFoldDB" id="A0A6G9QMD6"/>
<protein>
    <submittedName>
        <fullName evidence="3">M81 family metallopeptidase</fullName>
    </submittedName>
</protein>
<name>A0A6G9QMD6_9GAMM</name>
<dbReference type="EMBL" id="CP050313">
    <property type="protein sequence ID" value="QIR14991.1"/>
    <property type="molecule type" value="Genomic_DNA"/>
</dbReference>
<dbReference type="KEGG" id="saes:HBH39_11285"/>
<dbReference type="Pfam" id="PF07171">
    <property type="entry name" value="MlrC_C"/>
    <property type="match status" value="1"/>
</dbReference>
<reference evidence="3 4" key="1">
    <citation type="submission" date="2020-03" db="EMBL/GenBank/DDBJ databases">
        <title>Complete genome sequence of Shewanella sp.</title>
        <authorList>
            <person name="Kim Y.-S."/>
            <person name="Kim S.-J."/>
            <person name="Jung H.-K."/>
            <person name="Kim K.-H."/>
        </authorList>
    </citation>
    <scope>NUCLEOTIDE SEQUENCE [LARGE SCALE GENOMIC DNA]</scope>
    <source>
        <strain evidence="3 4">PN3F2</strain>
    </source>
</reference>
<keyword evidence="4" id="KW-1185">Reference proteome</keyword>
<proteinExistence type="predicted"/>
<feature type="domain" description="Microcystin LR degradation protein MlrC N-terminal" evidence="2">
    <location>
        <begin position="1"/>
        <end position="58"/>
    </location>
</feature>
<evidence type="ECO:0000313" key="3">
    <source>
        <dbReference type="EMBL" id="QIR14991.1"/>
    </source>
</evidence>
<evidence type="ECO:0000259" key="2">
    <source>
        <dbReference type="Pfam" id="PF07364"/>
    </source>
</evidence>
<dbReference type="InterPro" id="IPR015995">
    <property type="entry name" value="MlrC_N"/>
</dbReference>
<dbReference type="Proteomes" id="UP000502608">
    <property type="component" value="Chromosome"/>
</dbReference>
<dbReference type="Pfam" id="PF07364">
    <property type="entry name" value="DUF1485"/>
    <property type="match status" value="1"/>
</dbReference>
<dbReference type="InterPro" id="IPR010799">
    <property type="entry name" value="MlrC_C"/>
</dbReference>
<accession>A0A6G9QMD6</accession>